<name>A0A9P0AL38_BEMTA</name>
<protein>
    <recommendedName>
        <fullName evidence="9">Serine incorporator</fullName>
    </recommendedName>
</protein>
<feature type="transmembrane region" description="Helical" evidence="6">
    <location>
        <begin position="108"/>
        <end position="130"/>
    </location>
</feature>
<feature type="transmembrane region" description="Helical" evidence="6">
    <location>
        <begin position="389"/>
        <end position="417"/>
    </location>
</feature>
<proteinExistence type="inferred from homology"/>
<dbReference type="InterPro" id="IPR005016">
    <property type="entry name" value="TDE1/TMS"/>
</dbReference>
<dbReference type="AlphaFoldDB" id="A0A9P0AL38"/>
<feature type="transmembrane region" description="Helical" evidence="6">
    <location>
        <begin position="437"/>
        <end position="456"/>
    </location>
</feature>
<dbReference type="EMBL" id="OU963868">
    <property type="protein sequence ID" value="CAH0392973.1"/>
    <property type="molecule type" value="Genomic_DNA"/>
</dbReference>
<feature type="transmembrane region" description="Helical" evidence="6">
    <location>
        <begin position="245"/>
        <end position="266"/>
    </location>
</feature>
<feature type="transmembrane region" description="Helical" evidence="6">
    <location>
        <begin position="214"/>
        <end position="239"/>
    </location>
</feature>
<dbReference type="GO" id="GO:0016020">
    <property type="term" value="C:membrane"/>
    <property type="evidence" value="ECO:0007669"/>
    <property type="project" value="UniProtKB-SubCell"/>
</dbReference>
<feature type="transmembrane region" description="Helical" evidence="6">
    <location>
        <begin position="40"/>
        <end position="58"/>
    </location>
</feature>
<feature type="transmembrane region" description="Helical" evidence="6">
    <location>
        <begin position="142"/>
        <end position="162"/>
    </location>
</feature>
<evidence type="ECO:0000256" key="4">
    <source>
        <dbReference type="ARBA" id="ARBA00022989"/>
    </source>
</evidence>
<evidence type="ECO:0000256" key="3">
    <source>
        <dbReference type="ARBA" id="ARBA00022692"/>
    </source>
</evidence>
<feature type="transmembrane region" description="Helical" evidence="6">
    <location>
        <begin position="174"/>
        <end position="194"/>
    </location>
</feature>
<evidence type="ECO:0000256" key="5">
    <source>
        <dbReference type="ARBA" id="ARBA00023136"/>
    </source>
</evidence>
<evidence type="ECO:0000313" key="8">
    <source>
        <dbReference type="Proteomes" id="UP001152759"/>
    </source>
</evidence>
<dbReference type="Pfam" id="PF03348">
    <property type="entry name" value="Serinc"/>
    <property type="match status" value="1"/>
</dbReference>
<dbReference type="PANTHER" id="PTHR10383:SF9">
    <property type="entry name" value="SERINE INCORPORATOR, ISOFORM F"/>
    <property type="match status" value="1"/>
</dbReference>
<gene>
    <name evidence="7" type="ORF">BEMITA_LOCUS11429</name>
</gene>
<comment type="similarity">
    <text evidence="2">Belongs to the TDE1 family.</text>
</comment>
<evidence type="ECO:0008006" key="9">
    <source>
        <dbReference type="Google" id="ProtNLM"/>
    </source>
</evidence>
<keyword evidence="5 6" id="KW-0472">Membrane</keyword>
<keyword evidence="3 6" id="KW-0812">Transmembrane</keyword>
<keyword evidence="4 6" id="KW-1133">Transmembrane helix</keyword>
<dbReference type="PANTHER" id="PTHR10383">
    <property type="entry name" value="SERINE INCORPORATOR"/>
    <property type="match status" value="1"/>
</dbReference>
<feature type="transmembrane region" description="Helical" evidence="6">
    <location>
        <begin position="6"/>
        <end position="28"/>
    </location>
</feature>
<keyword evidence="8" id="KW-1185">Reference proteome</keyword>
<reference evidence="7" key="1">
    <citation type="submission" date="2021-12" db="EMBL/GenBank/DDBJ databases">
        <authorList>
            <person name="King R."/>
        </authorList>
    </citation>
    <scope>NUCLEOTIDE SEQUENCE</scope>
</reference>
<evidence type="ECO:0000313" key="7">
    <source>
        <dbReference type="EMBL" id="CAH0392973.1"/>
    </source>
</evidence>
<evidence type="ECO:0000256" key="6">
    <source>
        <dbReference type="SAM" id="Phobius"/>
    </source>
</evidence>
<sequence length="462" mass="50968">MGAVLGLFSAASMACCCASSAASLCCAVCPSCRNSTSTRLMYAVMLLVSTIIAALMLAPGLQDMLQKVPFCHGTGQENKSISAQISDFISPSQALPQFDCQSAVGYIAVYRICFTVFMFFAFMAIIMVGVKSSRDNRAAIQNGFWGLKYLLIIGGTIAAFFIPKEHLGLPWMYFGMVGGLLFILIQLILIIDFAHNWAESWVTNFEETESRKWWFALIGVTLLNFTLTIIGAFFLFSLYTSDGCYLNKFFISSDLLLVIVAGFTCISPAVQERQPRSGLLQTSVVSLYTMYLTWSALSNSPDKGCNPGFIPGLSNNTSAVHFDGQSMIGLLIWACCVIYSSLRSASKSSKFTMSDKILVDDTNEGGDESRSLEAGGSNKSKVWDNEEEGVVYSWTFFHIMFALATLYIMMTLTNWYTPTTSLATMNSNSASMWVKQVSSWLCMSLYIWTLVAPIVFPDRVFE</sequence>
<dbReference type="Proteomes" id="UP001152759">
    <property type="component" value="Chromosome 7"/>
</dbReference>
<dbReference type="OrthoDB" id="5963193at2759"/>
<evidence type="ECO:0000256" key="1">
    <source>
        <dbReference type="ARBA" id="ARBA00004141"/>
    </source>
</evidence>
<organism evidence="7 8">
    <name type="scientific">Bemisia tabaci</name>
    <name type="common">Sweetpotato whitefly</name>
    <name type="synonym">Aleurodes tabaci</name>
    <dbReference type="NCBI Taxonomy" id="7038"/>
    <lineage>
        <taxon>Eukaryota</taxon>
        <taxon>Metazoa</taxon>
        <taxon>Ecdysozoa</taxon>
        <taxon>Arthropoda</taxon>
        <taxon>Hexapoda</taxon>
        <taxon>Insecta</taxon>
        <taxon>Pterygota</taxon>
        <taxon>Neoptera</taxon>
        <taxon>Paraneoptera</taxon>
        <taxon>Hemiptera</taxon>
        <taxon>Sternorrhyncha</taxon>
        <taxon>Aleyrodoidea</taxon>
        <taxon>Aleyrodidae</taxon>
        <taxon>Aleyrodinae</taxon>
        <taxon>Bemisia</taxon>
    </lineage>
</organism>
<evidence type="ECO:0000256" key="2">
    <source>
        <dbReference type="ARBA" id="ARBA00006665"/>
    </source>
</evidence>
<dbReference type="KEGG" id="btab:109031947"/>
<comment type="subcellular location">
    <subcellularLocation>
        <location evidence="1">Membrane</location>
        <topology evidence="1">Multi-pass membrane protein</topology>
    </subcellularLocation>
</comment>
<accession>A0A9P0AL38</accession>
<feature type="transmembrane region" description="Helical" evidence="6">
    <location>
        <begin position="278"/>
        <end position="297"/>
    </location>
</feature>